<organism evidence="2 3">
    <name type="scientific">Oedothorax gibbosus</name>
    <dbReference type="NCBI Taxonomy" id="931172"/>
    <lineage>
        <taxon>Eukaryota</taxon>
        <taxon>Metazoa</taxon>
        <taxon>Ecdysozoa</taxon>
        <taxon>Arthropoda</taxon>
        <taxon>Chelicerata</taxon>
        <taxon>Arachnida</taxon>
        <taxon>Araneae</taxon>
        <taxon>Araneomorphae</taxon>
        <taxon>Entelegynae</taxon>
        <taxon>Araneoidea</taxon>
        <taxon>Linyphiidae</taxon>
        <taxon>Erigoninae</taxon>
        <taxon>Oedothorax</taxon>
    </lineage>
</organism>
<protein>
    <submittedName>
        <fullName evidence="2">Uncharacterized protein</fullName>
    </submittedName>
</protein>
<reference evidence="2 3" key="1">
    <citation type="journal article" date="2022" name="Nat. Ecol. Evol.">
        <title>A masculinizing supergene underlies an exaggerated male reproductive morph in a spider.</title>
        <authorList>
            <person name="Hendrickx F."/>
            <person name="De Corte Z."/>
            <person name="Sonet G."/>
            <person name="Van Belleghem S.M."/>
            <person name="Kostlbacher S."/>
            <person name="Vangestel C."/>
        </authorList>
    </citation>
    <scope>NUCLEOTIDE SEQUENCE [LARGE SCALE GENOMIC DNA]</scope>
    <source>
        <strain evidence="2">W744_W776</strain>
    </source>
</reference>
<proteinExistence type="predicted"/>
<gene>
    <name evidence="2" type="ORF">JTE90_021300</name>
</gene>
<dbReference type="AlphaFoldDB" id="A0AAV6VNA0"/>
<sequence length="67" mass="7530">MEKQRTGIVPPGDVRQDLLRDQHLPPTGDRAPPKQEGNHSTQHLRHNSNRDCRLGKGLACSGVYRSF</sequence>
<keyword evidence="3" id="KW-1185">Reference proteome</keyword>
<evidence type="ECO:0000313" key="2">
    <source>
        <dbReference type="EMBL" id="KAG8197570.1"/>
    </source>
</evidence>
<accession>A0AAV6VNA0</accession>
<dbReference type="EMBL" id="JAFNEN010000053">
    <property type="protein sequence ID" value="KAG8197570.1"/>
    <property type="molecule type" value="Genomic_DNA"/>
</dbReference>
<evidence type="ECO:0000256" key="1">
    <source>
        <dbReference type="SAM" id="MobiDB-lite"/>
    </source>
</evidence>
<feature type="region of interest" description="Disordered" evidence="1">
    <location>
        <begin position="1"/>
        <end position="52"/>
    </location>
</feature>
<name>A0AAV6VNA0_9ARAC</name>
<dbReference type="Proteomes" id="UP000827092">
    <property type="component" value="Unassembled WGS sequence"/>
</dbReference>
<comment type="caution">
    <text evidence="2">The sequence shown here is derived from an EMBL/GenBank/DDBJ whole genome shotgun (WGS) entry which is preliminary data.</text>
</comment>
<feature type="compositionally biased region" description="Basic and acidic residues" evidence="1">
    <location>
        <begin position="14"/>
        <end position="23"/>
    </location>
</feature>
<evidence type="ECO:0000313" key="3">
    <source>
        <dbReference type="Proteomes" id="UP000827092"/>
    </source>
</evidence>